<dbReference type="InterPro" id="IPR002913">
    <property type="entry name" value="START_lipid-bd_dom"/>
</dbReference>
<feature type="signal peptide" evidence="3">
    <location>
        <begin position="1"/>
        <end position="23"/>
    </location>
</feature>
<dbReference type="Pfam" id="PF01852">
    <property type="entry name" value="START"/>
    <property type="match status" value="1"/>
</dbReference>
<evidence type="ECO:0000256" key="1">
    <source>
        <dbReference type="SAM" id="MobiDB-lite"/>
    </source>
</evidence>
<dbReference type="PANTHER" id="PTHR19308">
    <property type="entry name" value="PHOSPHATIDYLCHOLINE TRANSFER PROTEIN"/>
    <property type="match status" value="1"/>
</dbReference>
<proteinExistence type="predicted"/>
<feature type="region of interest" description="Disordered" evidence="1">
    <location>
        <begin position="81"/>
        <end position="118"/>
    </location>
</feature>
<dbReference type="InterPro" id="IPR023393">
    <property type="entry name" value="START-like_dom_sf"/>
</dbReference>
<dbReference type="PROSITE" id="PS50848">
    <property type="entry name" value="START"/>
    <property type="match status" value="1"/>
</dbReference>
<keyword evidence="2" id="KW-0472">Membrane</keyword>
<name>A0AAD5TFH2_9FUNG</name>
<dbReference type="InterPro" id="IPR051213">
    <property type="entry name" value="START_lipid_transfer"/>
</dbReference>
<sequence>MAISWAVNVLLLISAVSIPAAISYNTENNLPDLAALLIIFFISLVIFRLLGVPSLVNALEAGTPEAIFEREKLLDKISTDADARRVARESERSSTPSTPPSSASRSAADSGVEDDGELTRCDSQEFPLSATDSAVVDCNDPYISQFPALETEFLAFADLEASPSSPPGTPGAIWHTVLKQSWGAFSIEIHKRADSDFFFRYVMQLEATPEEAFDLLADIKERSAWDELCEDVEVIERVSDRTTIQSFRTKGIWPTKSRAALVVSFTKRLAPSRYLNVTKSIDSHPAFIPHEGDVRMIANIAGQIVEADPEGRPRMCRVVQVVDGDLGGWLPKSIVAMVTTSAIPVGMRKANSMLKKILEQKTVSKLIAAAEGEVEEEEKNKGEPTKVGGARLVGAKTRLSPPISKQAAVVADTTGNPATAARMAAPAPPSVAAAAAAPASSSSSHSVLRRTDSILNVRPNVAKFIFDILKRSQPWVVVSVLLAIISGRFKR</sequence>
<evidence type="ECO:0000313" key="6">
    <source>
        <dbReference type="Proteomes" id="UP001212152"/>
    </source>
</evidence>
<dbReference type="EMBL" id="JADGJQ010000055">
    <property type="protein sequence ID" value="KAJ3175197.1"/>
    <property type="molecule type" value="Genomic_DNA"/>
</dbReference>
<evidence type="ECO:0000256" key="3">
    <source>
        <dbReference type="SAM" id="SignalP"/>
    </source>
</evidence>
<keyword evidence="6" id="KW-1185">Reference proteome</keyword>
<gene>
    <name evidence="5" type="ORF">HDU87_006432</name>
</gene>
<reference evidence="5" key="1">
    <citation type="submission" date="2020-05" db="EMBL/GenBank/DDBJ databases">
        <title>Phylogenomic resolution of chytrid fungi.</title>
        <authorList>
            <person name="Stajich J.E."/>
            <person name="Amses K."/>
            <person name="Simmons R."/>
            <person name="Seto K."/>
            <person name="Myers J."/>
            <person name="Bonds A."/>
            <person name="Quandt C.A."/>
            <person name="Barry K."/>
            <person name="Liu P."/>
            <person name="Grigoriev I."/>
            <person name="Longcore J.E."/>
            <person name="James T.Y."/>
        </authorList>
    </citation>
    <scope>NUCLEOTIDE SEQUENCE</scope>
    <source>
        <strain evidence="5">JEL0379</strain>
    </source>
</reference>
<feature type="chain" id="PRO_5041967548" description="START domain-containing protein" evidence="3">
    <location>
        <begin position="24"/>
        <end position="491"/>
    </location>
</feature>
<evidence type="ECO:0000259" key="4">
    <source>
        <dbReference type="PROSITE" id="PS50848"/>
    </source>
</evidence>
<keyword evidence="2" id="KW-1133">Transmembrane helix</keyword>
<evidence type="ECO:0000313" key="5">
    <source>
        <dbReference type="EMBL" id="KAJ3175197.1"/>
    </source>
</evidence>
<accession>A0AAD5TFH2</accession>
<dbReference type="GO" id="GO:0005737">
    <property type="term" value="C:cytoplasm"/>
    <property type="evidence" value="ECO:0007669"/>
    <property type="project" value="UniProtKB-ARBA"/>
</dbReference>
<dbReference type="CDD" id="cd00177">
    <property type="entry name" value="START"/>
    <property type="match status" value="1"/>
</dbReference>
<dbReference type="Proteomes" id="UP001212152">
    <property type="component" value="Unassembled WGS sequence"/>
</dbReference>
<feature type="compositionally biased region" description="Basic and acidic residues" evidence="1">
    <location>
        <begin position="81"/>
        <end position="92"/>
    </location>
</feature>
<keyword evidence="2" id="KW-0812">Transmembrane</keyword>
<dbReference type="AlphaFoldDB" id="A0AAD5TFH2"/>
<dbReference type="PANTHER" id="PTHR19308:SF14">
    <property type="entry name" value="START DOMAIN-CONTAINING PROTEIN"/>
    <property type="match status" value="1"/>
</dbReference>
<feature type="transmembrane region" description="Helical" evidence="2">
    <location>
        <begin position="33"/>
        <end position="50"/>
    </location>
</feature>
<dbReference type="Gene3D" id="3.30.530.20">
    <property type="match status" value="1"/>
</dbReference>
<evidence type="ECO:0000256" key="2">
    <source>
        <dbReference type="SAM" id="Phobius"/>
    </source>
</evidence>
<organism evidence="5 6">
    <name type="scientific">Geranomyces variabilis</name>
    <dbReference type="NCBI Taxonomy" id="109894"/>
    <lineage>
        <taxon>Eukaryota</taxon>
        <taxon>Fungi</taxon>
        <taxon>Fungi incertae sedis</taxon>
        <taxon>Chytridiomycota</taxon>
        <taxon>Chytridiomycota incertae sedis</taxon>
        <taxon>Chytridiomycetes</taxon>
        <taxon>Spizellomycetales</taxon>
        <taxon>Powellomycetaceae</taxon>
        <taxon>Geranomyces</taxon>
    </lineage>
</organism>
<dbReference type="SUPFAM" id="SSF55961">
    <property type="entry name" value="Bet v1-like"/>
    <property type="match status" value="1"/>
</dbReference>
<keyword evidence="3" id="KW-0732">Signal</keyword>
<dbReference type="GO" id="GO:0008289">
    <property type="term" value="F:lipid binding"/>
    <property type="evidence" value="ECO:0007669"/>
    <property type="project" value="InterPro"/>
</dbReference>
<feature type="compositionally biased region" description="Low complexity" evidence="1">
    <location>
        <begin position="93"/>
        <end position="108"/>
    </location>
</feature>
<protein>
    <recommendedName>
        <fullName evidence="4">START domain-containing protein</fullName>
    </recommendedName>
</protein>
<feature type="domain" description="START" evidence="4">
    <location>
        <begin position="202"/>
        <end position="363"/>
    </location>
</feature>
<comment type="caution">
    <text evidence="5">The sequence shown here is derived from an EMBL/GenBank/DDBJ whole genome shotgun (WGS) entry which is preliminary data.</text>
</comment>